<evidence type="ECO:0000313" key="1">
    <source>
        <dbReference type="EMBL" id="SNV44574.1"/>
    </source>
</evidence>
<sequence length="48" mass="5286">MKTNRVIGLIFLTNAVVLGIATKLWYVGLPMGIIGFFYLIGVISDNDK</sequence>
<name>A0A239XF19_STRAI</name>
<dbReference type="EMBL" id="LT906454">
    <property type="protein sequence ID" value="SNV44574.1"/>
    <property type="molecule type" value="Genomic_DNA"/>
</dbReference>
<dbReference type="AlphaFoldDB" id="A0A239XF19"/>
<dbReference type="Proteomes" id="UP000215144">
    <property type="component" value="Chromosome 1"/>
</dbReference>
<protein>
    <submittedName>
        <fullName evidence="1">Uncharacterized protein</fullName>
    </submittedName>
</protein>
<gene>
    <name evidence="1" type="ORF">SAMEA4504048_01878</name>
</gene>
<evidence type="ECO:0000313" key="2">
    <source>
        <dbReference type="Proteomes" id="UP000215144"/>
    </source>
</evidence>
<organism evidence="1 2">
    <name type="scientific">Streptococcus acidominimus</name>
    <dbReference type="NCBI Taxonomy" id="1326"/>
    <lineage>
        <taxon>Bacteria</taxon>
        <taxon>Bacillati</taxon>
        <taxon>Bacillota</taxon>
        <taxon>Bacilli</taxon>
        <taxon>Lactobacillales</taxon>
        <taxon>Streptococcaceae</taxon>
        <taxon>Streptococcus</taxon>
    </lineage>
</organism>
<reference evidence="1 2" key="1">
    <citation type="submission" date="2017-06" db="EMBL/GenBank/DDBJ databases">
        <authorList>
            <consortium name="Pathogen Informatics"/>
        </authorList>
    </citation>
    <scope>NUCLEOTIDE SEQUENCE [LARGE SCALE GENOMIC DNA]</scope>
    <source>
        <strain evidence="1 2">NCTC11291</strain>
    </source>
</reference>
<dbReference type="KEGG" id="saco:SAME_01878"/>
<proteinExistence type="predicted"/>
<dbReference type="RefSeq" id="WP_017769483.1">
    <property type="nucleotide sequence ID" value="NZ_LT906454.1"/>
</dbReference>
<accession>A0A239XF19</accession>